<dbReference type="GO" id="GO:0003677">
    <property type="term" value="F:DNA binding"/>
    <property type="evidence" value="ECO:0007669"/>
    <property type="project" value="UniProtKB-KW"/>
</dbReference>
<protein>
    <recommendedName>
        <fullName evidence="11">DNA 3'-5' helicase</fullName>
        <ecNumber evidence="11">5.6.2.4</ecNumber>
    </recommendedName>
</protein>
<dbReference type="Gene3D" id="3.40.50.300">
    <property type="entry name" value="P-loop containing nucleotide triphosphate hydrolases"/>
    <property type="match status" value="2"/>
</dbReference>
<name>A0AAW1U5W2_9CUCU</name>
<keyword evidence="4" id="KW-0378">Hydrolase</keyword>
<dbReference type="GO" id="GO:0005694">
    <property type="term" value="C:chromosome"/>
    <property type="evidence" value="ECO:0007669"/>
    <property type="project" value="TreeGrafter"/>
</dbReference>
<evidence type="ECO:0000256" key="4">
    <source>
        <dbReference type="ARBA" id="ARBA00022801"/>
    </source>
</evidence>
<feature type="compositionally biased region" description="Basic residues" evidence="13">
    <location>
        <begin position="547"/>
        <end position="564"/>
    </location>
</feature>
<feature type="region of interest" description="Disordered" evidence="13">
    <location>
        <begin position="525"/>
        <end position="564"/>
    </location>
</feature>
<dbReference type="SUPFAM" id="SSF52540">
    <property type="entry name" value="P-loop containing nucleoside triphosphate hydrolases"/>
    <property type="match status" value="2"/>
</dbReference>
<comment type="similarity">
    <text evidence="2">Belongs to the helicase family. RecQ subfamily.</text>
</comment>
<dbReference type="PANTHER" id="PTHR13710:SF108">
    <property type="entry name" value="ATP-DEPENDENT DNA HELICASE Q4"/>
    <property type="match status" value="1"/>
</dbReference>
<dbReference type="GO" id="GO:0009378">
    <property type="term" value="F:four-way junction helicase activity"/>
    <property type="evidence" value="ECO:0007669"/>
    <property type="project" value="TreeGrafter"/>
</dbReference>
<keyword evidence="9" id="KW-0539">Nucleus</keyword>
<dbReference type="InterPro" id="IPR014001">
    <property type="entry name" value="Helicase_ATP-bd"/>
</dbReference>
<dbReference type="GO" id="GO:0006260">
    <property type="term" value="P:DNA replication"/>
    <property type="evidence" value="ECO:0007669"/>
    <property type="project" value="InterPro"/>
</dbReference>
<dbReference type="GO" id="GO:0005634">
    <property type="term" value="C:nucleus"/>
    <property type="evidence" value="ECO:0007669"/>
    <property type="project" value="UniProtKB-SubCell"/>
</dbReference>
<dbReference type="FunFam" id="3.40.50.300:FF:000772">
    <property type="entry name" value="ATP-dependent DNA helicase Q4"/>
    <property type="match status" value="1"/>
</dbReference>
<evidence type="ECO:0000256" key="12">
    <source>
        <dbReference type="ARBA" id="ARBA00049360"/>
    </source>
</evidence>
<keyword evidence="6" id="KW-0067">ATP-binding</keyword>
<comment type="catalytic activity">
    <reaction evidence="12">
        <text>ATP + H2O = ADP + phosphate + H(+)</text>
        <dbReference type="Rhea" id="RHEA:13065"/>
        <dbReference type="ChEBI" id="CHEBI:15377"/>
        <dbReference type="ChEBI" id="CHEBI:15378"/>
        <dbReference type="ChEBI" id="CHEBI:30616"/>
        <dbReference type="ChEBI" id="CHEBI:43474"/>
        <dbReference type="ChEBI" id="CHEBI:456216"/>
    </reaction>
</comment>
<evidence type="ECO:0000256" key="13">
    <source>
        <dbReference type="SAM" id="MobiDB-lite"/>
    </source>
</evidence>
<evidence type="ECO:0000256" key="6">
    <source>
        <dbReference type="ARBA" id="ARBA00022840"/>
    </source>
</evidence>
<organism evidence="16 17">
    <name type="scientific">Henosepilachna vigintioctopunctata</name>
    <dbReference type="NCBI Taxonomy" id="420089"/>
    <lineage>
        <taxon>Eukaryota</taxon>
        <taxon>Metazoa</taxon>
        <taxon>Ecdysozoa</taxon>
        <taxon>Arthropoda</taxon>
        <taxon>Hexapoda</taxon>
        <taxon>Insecta</taxon>
        <taxon>Pterygota</taxon>
        <taxon>Neoptera</taxon>
        <taxon>Endopterygota</taxon>
        <taxon>Coleoptera</taxon>
        <taxon>Polyphaga</taxon>
        <taxon>Cucujiformia</taxon>
        <taxon>Coccinelloidea</taxon>
        <taxon>Coccinellidae</taxon>
        <taxon>Epilachninae</taxon>
        <taxon>Epilachnini</taxon>
        <taxon>Henosepilachna</taxon>
    </lineage>
</organism>
<dbReference type="CDD" id="cd18018">
    <property type="entry name" value="DEXHc_RecQ4-like"/>
    <property type="match status" value="1"/>
</dbReference>
<dbReference type="Pfam" id="PF00271">
    <property type="entry name" value="Helicase_C"/>
    <property type="match status" value="1"/>
</dbReference>
<dbReference type="Gene3D" id="1.10.10.1460">
    <property type="match status" value="1"/>
</dbReference>
<keyword evidence="8" id="KW-0413">Isomerase</keyword>
<dbReference type="GO" id="GO:0005524">
    <property type="term" value="F:ATP binding"/>
    <property type="evidence" value="ECO:0007669"/>
    <property type="project" value="UniProtKB-KW"/>
</dbReference>
<keyword evidence="17" id="KW-1185">Reference proteome</keyword>
<dbReference type="GO" id="GO:0005737">
    <property type="term" value="C:cytoplasm"/>
    <property type="evidence" value="ECO:0007669"/>
    <property type="project" value="TreeGrafter"/>
</dbReference>
<dbReference type="SMART" id="SM00490">
    <property type="entry name" value="HELICc"/>
    <property type="match status" value="1"/>
</dbReference>
<dbReference type="Proteomes" id="UP001431783">
    <property type="component" value="Unassembled WGS sequence"/>
</dbReference>
<evidence type="ECO:0000256" key="11">
    <source>
        <dbReference type="ARBA" id="ARBA00034808"/>
    </source>
</evidence>
<dbReference type="GO" id="GO:0016787">
    <property type="term" value="F:hydrolase activity"/>
    <property type="evidence" value="ECO:0007669"/>
    <property type="project" value="UniProtKB-KW"/>
</dbReference>
<dbReference type="Pfam" id="PF11719">
    <property type="entry name" value="Drc1-Sld2"/>
    <property type="match status" value="1"/>
</dbReference>
<dbReference type="InterPro" id="IPR001650">
    <property type="entry name" value="Helicase_C-like"/>
</dbReference>
<evidence type="ECO:0000256" key="2">
    <source>
        <dbReference type="ARBA" id="ARBA00005446"/>
    </source>
</evidence>
<dbReference type="GO" id="GO:0000724">
    <property type="term" value="P:double-strand break repair via homologous recombination"/>
    <property type="evidence" value="ECO:0007669"/>
    <property type="project" value="TreeGrafter"/>
</dbReference>
<evidence type="ECO:0000259" key="14">
    <source>
        <dbReference type="PROSITE" id="PS51192"/>
    </source>
</evidence>
<comment type="catalytic activity">
    <reaction evidence="10">
        <text>Couples ATP hydrolysis with the unwinding of duplex DNA by translocating in the 3'-5' direction.</text>
        <dbReference type="EC" id="5.6.2.4"/>
    </reaction>
</comment>
<evidence type="ECO:0000259" key="15">
    <source>
        <dbReference type="PROSITE" id="PS51194"/>
    </source>
</evidence>
<dbReference type="CDD" id="cd22289">
    <property type="entry name" value="RecQL4_SLD2_NTD"/>
    <property type="match status" value="1"/>
</dbReference>
<reference evidence="16 17" key="1">
    <citation type="submission" date="2023-03" db="EMBL/GenBank/DDBJ databases">
        <title>Genome insight into feeding habits of ladybird beetles.</title>
        <authorList>
            <person name="Li H.-S."/>
            <person name="Huang Y.-H."/>
            <person name="Pang H."/>
        </authorList>
    </citation>
    <scope>NUCLEOTIDE SEQUENCE [LARGE SCALE GENOMIC DNA]</scope>
    <source>
        <strain evidence="16">SYSU_2023b</strain>
        <tissue evidence="16">Whole body</tissue>
    </source>
</reference>
<feature type="domain" description="Helicase C-terminal" evidence="15">
    <location>
        <begin position="855"/>
        <end position="1015"/>
    </location>
</feature>
<dbReference type="InterPro" id="IPR011545">
    <property type="entry name" value="DEAD/DEAH_box_helicase_dom"/>
</dbReference>
<gene>
    <name evidence="16" type="ORF">WA026_020188</name>
</gene>
<dbReference type="EMBL" id="JARQZJ010000044">
    <property type="protein sequence ID" value="KAK9877973.1"/>
    <property type="molecule type" value="Genomic_DNA"/>
</dbReference>
<dbReference type="Pfam" id="PF00270">
    <property type="entry name" value="DEAD"/>
    <property type="match status" value="1"/>
</dbReference>
<evidence type="ECO:0000256" key="7">
    <source>
        <dbReference type="ARBA" id="ARBA00023125"/>
    </source>
</evidence>
<accession>A0AAW1U5W2</accession>
<comment type="subcellular location">
    <subcellularLocation>
        <location evidence="1">Nucleus</location>
    </subcellularLocation>
</comment>
<dbReference type="NCBIfam" id="TIGR00614">
    <property type="entry name" value="recQ_fam"/>
    <property type="match status" value="1"/>
</dbReference>
<dbReference type="GO" id="GO:0043138">
    <property type="term" value="F:3'-5' DNA helicase activity"/>
    <property type="evidence" value="ECO:0007669"/>
    <property type="project" value="UniProtKB-EC"/>
</dbReference>
<dbReference type="InterPro" id="IPR021110">
    <property type="entry name" value="DNA_rep_checkpnt_protein"/>
</dbReference>
<evidence type="ECO:0000256" key="1">
    <source>
        <dbReference type="ARBA" id="ARBA00004123"/>
    </source>
</evidence>
<dbReference type="PANTHER" id="PTHR13710">
    <property type="entry name" value="DNA HELICASE RECQ FAMILY MEMBER"/>
    <property type="match status" value="1"/>
</dbReference>
<dbReference type="PROSITE" id="PS51192">
    <property type="entry name" value="HELICASE_ATP_BIND_1"/>
    <property type="match status" value="1"/>
</dbReference>
<evidence type="ECO:0000256" key="8">
    <source>
        <dbReference type="ARBA" id="ARBA00023235"/>
    </source>
</evidence>
<keyword evidence="7" id="KW-0238">DNA-binding</keyword>
<evidence type="ECO:0000256" key="10">
    <source>
        <dbReference type="ARBA" id="ARBA00034617"/>
    </source>
</evidence>
<dbReference type="PROSITE" id="PS51194">
    <property type="entry name" value="HELICASE_CTER"/>
    <property type="match status" value="1"/>
</dbReference>
<evidence type="ECO:0000256" key="9">
    <source>
        <dbReference type="ARBA" id="ARBA00023242"/>
    </source>
</evidence>
<feature type="domain" description="Helicase ATP-binding" evidence="14">
    <location>
        <begin position="647"/>
        <end position="824"/>
    </location>
</feature>
<comment type="caution">
    <text evidence="16">The sequence shown here is derived from an EMBL/GenBank/DDBJ whole genome shotgun (WGS) entry which is preliminary data.</text>
</comment>
<sequence>MDLIDQCQKSLYEKCKYKVKIWEHKFKKINGRLPSKLDIKEAELEVRNAYKTYFQLKTDALEQSFRDVDGFISDEEINTTGLGVNNLKSSSDIEFKGNIKDTTWGLHLNKTLSKEEKVCEPLKPAVNLNLKITKKLSVGSKLIKRNPRKALSQIKNECNFTPSVYENSTFSSSEKNEQHKSVAVSQSIDEEVSLNLCSNFKTIKDVPLAHCTYSPSIIEHNQTKNETRLSFQNIDLDWLARVESSTNIINKGGNQPITEINVPSDEDIIDNSDEDSCNAPLVKKVKHNDGSVSFSKIGDHQQIHTMPVLSKVNHNDKVIENEIDHSIIQAFQGNKEGYNVLTPSIEKPDYFQQTDQTQPTTSETFSEGVKISIPQFSESSKKQKSKNLNENFVRINLKKKIYARGRKSQKFANYKKKFWRNKQNRLEESEEGVVIKGKVIPDKLLPLDAVDENESMLVTLNQAAGVDDSQEVAPPKLVDSHEDSDEEMTLSELKKLIEKENKKTRVKGSGEKQKETKIKINKRPTPVKTKQSKKVVENEVNKSISNKSKKPKIVKNKTSQHKNSLKVHTEKIENKLKTSLEKQVDWSDDLDLLHETLRLEKALNTEKVCPLYSLKEGDVVIDTPQEVYDALRLFGHESFREGQKKAVMRILSGKSTLVTLSTGSGKSLCYQLPAYLFSKKYKCISLVISPLISLMEDQIKCIPGILNAVCIHGNQTKSQRDMVLKAVASGEVNILMLSPESIVSYNSRSGFGSLVSQLPPIAFACLDEAHCLSQWSHNFRPSYLVVCKILQETLGVDIILGLTATATKTTRNSLISQLKIKDGEDGVIKDTPVPPNLSLSISKDSNKDEALLKLLLSKPFVDFKSIIIYCLRRDQCEKVAAFIRTTLKDQCLEISAKKTKNMSFQAEPYHAGLTASRRKAIQKAFISGKLRIIVATIAFGMGINKSDIRCVIHYSMPSKFESYVQEIGRAGRDDQLAKCHVFLDTQNADVFEHCRHIYGNSVDRHILRKLLRKVFPSCKCDGTCTKHEVMFSMDSTVQELDVSKEILATILCYLELHENQYIKILKPSYGKCKILSYGGKNLIDKTALSCKPLEIALKVLENDEENSNSIKFPIIPVAQEMKCDAGMCKQILKNLEWITVSGEIKRSSLTVEFFDLSFHLLSPGNLPDKDSDEVLDFLYDKVLEQENTAYSQLINFNRTLRKYSSATFDNSLSDNEQKSEMLKQDIRDYFESDKPLELVCIPEISEEDKSTLISDIRSLVSRYRDNNFTGRSVAKIFHGISSPNIPAYVWGRTGFWRKYLKIHFNIISKIATQEIIKMHL</sequence>
<keyword evidence="5" id="KW-0347">Helicase</keyword>
<evidence type="ECO:0000313" key="17">
    <source>
        <dbReference type="Proteomes" id="UP001431783"/>
    </source>
</evidence>
<proteinExistence type="inferred from homology"/>
<dbReference type="SMART" id="SM00487">
    <property type="entry name" value="DEXDc"/>
    <property type="match status" value="1"/>
</dbReference>
<dbReference type="InterPro" id="IPR027417">
    <property type="entry name" value="P-loop_NTPase"/>
</dbReference>
<keyword evidence="3" id="KW-0547">Nucleotide-binding</keyword>
<evidence type="ECO:0000256" key="3">
    <source>
        <dbReference type="ARBA" id="ARBA00022741"/>
    </source>
</evidence>
<dbReference type="EC" id="5.6.2.4" evidence="11"/>
<evidence type="ECO:0000313" key="16">
    <source>
        <dbReference type="EMBL" id="KAK9877973.1"/>
    </source>
</evidence>
<evidence type="ECO:0000256" key="5">
    <source>
        <dbReference type="ARBA" id="ARBA00022806"/>
    </source>
</evidence>
<dbReference type="InterPro" id="IPR004589">
    <property type="entry name" value="DNA_helicase_ATP-dep_RecQ"/>
</dbReference>